<gene>
    <name evidence="2" type="ORF">B0T22DRAFT_425541</name>
</gene>
<dbReference type="EMBL" id="JAULSO010000002">
    <property type="protein sequence ID" value="KAK3688099.1"/>
    <property type="molecule type" value="Genomic_DNA"/>
</dbReference>
<evidence type="ECO:0000259" key="1">
    <source>
        <dbReference type="PROSITE" id="PS51184"/>
    </source>
</evidence>
<name>A0AAE1CC45_9PEZI</name>
<dbReference type="PROSITE" id="PS51184">
    <property type="entry name" value="JMJC"/>
    <property type="match status" value="1"/>
</dbReference>
<dbReference type="SUPFAM" id="SSF51197">
    <property type="entry name" value="Clavaminate synthase-like"/>
    <property type="match status" value="1"/>
</dbReference>
<evidence type="ECO:0000313" key="2">
    <source>
        <dbReference type="EMBL" id="KAK3688099.1"/>
    </source>
</evidence>
<dbReference type="Proteomes" id="UP001270362">
    <property type="component" value="Unassembled WGS sequence"/>
</dbReference>
<dbReference type="FunFam" id="2.60.120.650:FF:000046">
    <property type="entry name" value="JmjC domain-containing protein D"/>
    <property type="match status" value="1"/>
</dbReference>
<evidence type="ECO:0000313" key="3">
    <source>
        <dbReference type="Proteomes" id="UP001270362"/>
    </source>
</evidence>
<accession>A0AAE1CC45</accession>
<keyword evidence="3" id="KW-1185">Reference proteome</keyword>
<dbReference type="PANTHER" id="PTHR12461:SF101">
    <property type="entry name" value="TRNA WYBUTOSINE-SYNTHESIZING PROTEIN 4"/>
    <property type="match status" value="1"/>
</dbReference>
<dbReference type="InterPro" id="IPR003347">
    <property type="entry name" value="JmjC_dom"/>
</dbReference>
<protein>
    <recommendedName>
        <fullName evidence="1">JmjC domain-containing protein</fullName>
    </recommendedName>
</protein>
<dbReference type="InterPro" id="IPR041667">
    <property type="entry name" value="Cupin_8"/>
</dbReference>
<reference evidence="2" key="2">
    <citation type="submission" date="2023-06" db="EMBL/GenBank/DDBJ databases">
        <authorList>
            <consortium name="Lawrence Berkeley National Laboratory"/>
            <person name="Haridas S."/>
            <person name="Hensen N."/>
            <person name="Bonometti L."/>
            <person name="Westerberg I."/>
            <person name="Brannstrom I.O."/>
            <person name="Guillou S."/>
            <person name="Cros-Aarteil S."/>
            <person name="Calhoun S."/>
            <person name="Kuo A."/>
            <person name="Mondo S."/>
            <person name="Pangilinan J."/>
            <person name="Riley R."/>
            <person name="Labutti K."/>
            <person name="Andreopoulos B."/>
            <person name="Lipzen A."/>
            <person name="Chen C."/>
            <person name="Yanf M."/>
            <person name="Daum C."/>
            <person name="Ng V."/>
            <person name="Clum A."/>
            <person name="Steindorff A."/>
            <person name="Ohm R."/>
            <person name="Martin F."/>
            <person name="Silar P."/>
            <person name="Natvig D."/>
            <person name="Lalanne C."/>
            <person name="Gautier V."/>
            <person name="Ament-Velasquez S.L."/>
            <person name="Kruys A."/>
            <person name="Hutchinson M.I."/>
            <person name="Powell A.J."/>
            <person name="Barry K."/>
            <person name="Miller A.N."/>
            <person name="Grigoriev I.V."/>
            <person name="Debuchy R."/>
            <person name="Gladieux P."/>
            <person name="Thoren M.H."/>
            <person name="Johannesson H."/>
        </authorList>
    </citation>
    <scope>NUCLEOTIDE SEQUENCE</scope>
    <source>
        <strain evidence="2">CBS 314.62</strain>
    </source>
</reference>
<reference evidence="2" key="1">
    <citation type="journal article" date="2023" name="Mol. Phylogenet. Evol.">
        <title>Genome-scale phylogeny and comparative genomics of the fungal order Sordariales.</title>
        <authorList>
            <person name="Hensen N."/>
            <person name="Bonometti L."/>
            <person name="Westerberg I."/>
            <person name="Brannstrom I.O."/>
            <person name="Guillou S."/>
            <person name="Cros-Aarteil S."/>
            <person name="Calhoun S."/>
            <person name="Haridas S."/>
            <person name="Kuo A."/>
            <person name="Mondo S."/>
            <person name="Pangilinan J."/>
            <person name="Riley R."/>
            <person name="LaButti K."/>
            <person name="Andreopoulos B."/>
            <person name="Lipzen A."/>
            <person name="Chen C."/>
            <person name="Yan M."/>
            <person name="Daum C."/>
            <person name="Ng V."/>
            <person name="Clum A."/>
            <person name="Steindorff A."/>
            <person name="Ohm R.A."/>
            <person name="Martin F."/>
            <person name="Silar P."/>
            <person name="Natvig D.O."/>
            <person name="Lalanne C."/>
            <person name="Gautier V."/>
            <person name="Ament-Velasquez S.L."/>
            <person name="Kruys A."/>
            <person name="Hutchinson M.I."/>
            <person name="Powell A.J."/>
            <person name="Barry K."/>
            <person name="Miller A.N."/>
            <person name="Grigoriev I.V."/>
            <person name="Debuchy R."/>
            <person name="Gladieux P."/>
            <person name="Hiltunen Thoren M."/>
            <person name="Johannesson H."/>
        </authorList>
    </citation>
    <scope>NUCLEOTIDE SEQUENCE</scope>
    <source>
        <strain evidence="2">CBS 314.62</strain>
    </source>
</reference>
<sequence length="529" mass="59091">MADPLEELKARCLSAVDDIQHECAALLQDGAKMGSLGDDAGTALLHLGRGMGLSGCGEPLVQLLQRQASRLRSLYRDEHGGERESTGCSPEEILPLKRLEDILSASYSKFYAYLFKDLPVCWRQLYTDASILKFALLFLSWSLTSTSTSEATLDGMVKTLDLALILAGAAGEQRGRRWIDKAFALLEDAWRTFKMDGSNATGAGQHLRPQKRRRVLDEQPRIDPWQDTPSFSITEAFTPPIRCPIRRTHAVSLEAFQAHMNAPREDGSQRGPAPLVISGLTDDWPARTTRPWNKPAYLLSRTFDGKRLVPVEIGRSYVDDGWGQKIISFGDFLHDYIDPSDSTQAATSNPQNKTGYLAQHQLFTQLPCLRDDILIPDYCYTAPPGHPTDPSQDQPELDTPQLNAWFGPGGTITPLHTDPYHNLLVQVVGRKYVRLYAPEETGRMQARGKEGGVEMGNTSEIDVGVLEGWDGNGEDDDSDGNDDNWREGFRQLPYVECILEPGDTLYMPIGWWHYVRGLSVSFSVSFWWN</sequence>
<organism evidence="2 3">
    <name type="scientific">Podospora appendiculata</name>
    <dbReference type="NCBI Taxonomy" id="314037"/>
    <lineage>
        <taxon>Eukaryota</taxon>
        <taxon>Fungi</taxon>
        <taxon>Dikarya</taxon>
        <taxon>Ascomycota</taxon>
        <taxon>Pezizomycotina</taxon>
        <taxon>Sordariomycetes</taxon>
        <taxon>Sordariomycetidae</taxon>
        <taxon>Sordariales</taxon>
        <taxon>Podosporaceae</taxon>
        <taxon>Podospora</taxon>
    </lineage>
</organism>
<dbReference type="Gene3D" id="2.60.120.650">
    <property type="entry name" value="Cupin"/>
    <property type="match status" value="1"/>
</dbReference>
<comment type="caution">
    <text evidence="2">The sequence shown here is derived from an EMBL/GenBank/DDBJ whole genome shotgun (WGS) entry which is preliminary data.</text>
</comment>
<proteinExistence type="predicted"/>
<dbReference type="PANTHER" id="PTHR12461">
    <property type="entry name" value="HYPOXIA-INDUCIBLE FACTOR 1 ALPHA INHIBITOR-RELATED"/>
    <property type="match status" value="1"/>
</dbReference>
<dbReference type="Pfam" id="PF13621">
    <property type="entry name" value="Cupin_8"/>
    <property type="match status" value="1"/>
</dbReference>
<dbReference type="AlphaFoldDB" id="A0AAE1CC45"/>
<feature type="domain" description="JmjC" evidence="1">
    <location>
        <begin position="371"/>
        <end position="529"/>
    </location>
</feature>
<dbReference type="SMART" id="SM00558">
    <property type="entry name" value="JmjC"/>
    <property type="match status" value="1"/>
</dbReference>